<evidence type="ECO:0000313" key="8">
    <source>
        <dbReference type="Proteomes" id="UP001623592"/>
    </source>
</evidence>
<name>A0ABW8THW3_9CLOT</name>
<proteinExistence type="inferred from homology"/>
<dbReference type="Pfam" id="PF04101">
    <property type="entry name" value="Glyco_tran_28_C"/>
    <property type="match status" value="1"/>
</dbReference>
<keyword evidence="8" id="KW-1185">Reference proteome</keyword>
<keyword evidence="3" id="KW-0328">Glycosyltransferase</keyword>
<feature type="domain" description="Diacylglycerol glucosyltransferase N-terminal" evidence="6">
    <location>
        <begin position="14"/>
        <end position="179"/>
    </location>
</feature>
<gene>
    <name evidence="7" type="ORF">ACJDT4_08780</name>
</gene>
<sequence>MKVLILSVSAGGGHKHAAFALKNYIMQYEPDSEVNILDTIKYINPFLDKVIIGGYLKTIKVSPSLFGKLYKYTEKDDNLASLSNKLNEFMAYKLLPRIQDFNPDIIVCTHPFPMEMVSILKSKEVLEKPMVCMLTDYAPHSFWIRPKVDSYIVSNSDMVEEMVKRGVKRECIHDIGIPVDPNFMKKFDRSATLKELGLDPNKKTIMIMGGSLGMGKISAIYEQLSMSDIDIQLIAITGNNRKLYCKLVELKENAKIKTRILGYTKDVNKYMQACDLLLTKPGGLTITEALFCCIPIALFSPIPGQEEKNESFLLKHNLAVSLGDGSNCTEIIKNLISYPSILEAMKSNCAKFSKPSSGKDIYNLLSSIIHEKKNEETTCSADLKFN</sequence>
<dbReference type="Proteomes" id="UP001623592">
    <property type="component" value="Unassembled WGS sequence"/>
</dbReference>
<evidence type="ECO:0000313" key="7">
    <source>
        <dbReference type="EMBL" id="MFL0250514.1"/>
    </source>
</evidence>
<protein>
    <submittedName>
        <fullName evidence="7">MGDG synthase family glycosyltransferase</fullName>
    </submittedName>
</protein>
<dbReference type="InterPro" id="IPR050519">
    <property type="entry name" value="Glycosyltransf_28_UgtP"/>
</dbReference>
<dbReference type="Gene3D" id="3.40.50.2000">
    <property type="entry name" value="Glycogen Phosphorylase B"/>
    <property type="match status" value="1"/>
</dbReference>
<evidence type="ECO:0000256" key="3">
    <source>
        <dbReference type="ARBA" id="ARBA00022676"/>
    </source>
</evidence>
<dbReference type="SUPFAM" id="SSF53756">
    <property type="entry name" value="UDP-Glycosyltransferase/glycogen phosphorylase"/>
    <property type="match status" value="1"/>
</dbReference>
<evidence type="ECO:0000256" key="4">
    <source>
        <dbReference type="ARBA" id="ARBA00022679"/>
    </source>
</evidence>
<evidence type="ECO:0000256" key="1">
    <source>
        <dbReference type="ARBA" id="ARBA00004370"/>
    </source>
</evidence>
<dbReference type="PANTHER" id="PTHR43025">
    <property type="entry name" value="MONOGALACTOSYLDIACYLGLYCEROL SYNTHASE"/>
    <property type="match status" value="1"/>
</dbReference>
<keyword evidence="4" id="KW-0808">Transferase</keyword>
<dbReference type="InterPro" id="IPR009695">
    <property type="entry name" value="Diacylglyc_glucosyltr_N"/>
</dbReference>
<evidence type="ECO:0000259" key="6">
    <source>
        <dbReference type="Pfam" id="PF06925"/>
    </source>
</evidence>
<evidence type="ECO:0000259" key="5">
    <source>
        <dbReference type="Pfam" id="PF04101"/>
    </source>
</evidence>
<comment type="subcellular location">
    <subcellularLocation>
        <location evidence="1">Membrane</location>
    </subcellularLocation>
</comment>
<dbReference type="InterPro" id="IPR007235">
    <property type="entry name" value="Glyco_trans_28_C"/>
</dbReference>
<evidence type="ECO:0000256" key="2">
    <source>
        <dbReference type="ARBA" id="ARBA00006962"/>
    </source>
</evidence>
<comment type="similarity">
    <text evidence="2">Belongs to the glycosyltransferase 28 family.</text>
</comment>
<accession>A0ABW8THW3</accession>
<organism evidence="7 8">
    <name type="scientific">Clostridium neuense</name>
    <dbReference type="NCBI Taxonomy" id="1728934"/>
    <lineage>
        <taxon>Bacteria</taxon>
        <taxon>Bacillati</taxon>
        <taxon>Bacillota</taxon>
        <taxon>Clostridia</taxon>
        <taxon>Eubacteriales</taxon>
        <taxon>Clostridiaceae</taxon>
        <taxon>Clostridium</taxon>
    </lineage>
</organism>
<comment type="caution">
    <text evidence="7">The sequence shown here is derived from an EMBL/GenBank/DDBJ whole genome shotgun (WGS) entry which is preliminary data.</text>
</comment>
<dbReference type="CDD" id="cd17507">
    <property type="entry name" value="GT28_Beta-DGS-like"/>
    <property type="match status" value="1"/>
</dbReference>
<dbReference type="RefSeq" id="WP_406787180.1">
    <property type="nucleotide sequence ID" value="NZ_JBJIAA010000006.1"/>
</dbReference>
<dbReference type="Pfam" id="PF06925">
    <property type="entry name" value="MGDG_synth"/>
    <property type="match status" value="1"/>
</dbReference>
<dbReference type="EMBL" id="JBJIAA010000006">
    <property type="protein sequence ID" value="MFL0250514.1"/>
    <property type="molecule type" value="Genomic_DNA"/>
</dbReference>
<reference evidence="7 8" key="1">
    <citation type="submission" date="2024-11" db="EMBL/GenBank/DDBJ databases">
        <authorList>
            <person name="Heng Y.C."/>
            <person name="Lim A.C.H."/>
            <person name="Lee J.K.Y."/>
            <person name="Kittelmann S."/>
        </authorList>
    </citation>
    <scope>NUCLEOTIDE SEQUENCE [LARGE SCALE GENOMIC DNA]</scope>
    <source>
        <strain evidence="7 8">WILCCON 0114</strain>
    </source>
</reference>
<dbReference type="PANTHER" id="PTHR43025:SF3">
    <property type="entry name" value="MONOGALACTOSYLDIACYLGLYCEROL SYNTHASE 1, CHLOROPLASTIC"/>
    <property type="match status" value="1"/>
</dbReference>
<feature type="domain" description="Glycosyl transferase family 28 C-terminal" evidence="5">
    <location>
        <begin position="204"/>
        <end position="299"/>
    </location>
</feature>